<name>A0A061EXI7_THECC</name>
<proteinExistence type="predicted"/>
<dbReference type="HOGENOM" id="CLU_2836391_0_0_1"/>
<evidence type="ECO:0000313" key="2">
    <source>
        <dbReference type="EMBL" id="EOY06984.1"/>
    </source>
</evidence>
<organism evidence="2 3">
    <name type="scientific">Theobroma cacao</name>
    <name type="common">Cacao</name>
    <name type="synonym">Cocoa</name>
    <dbReference type="NCBI Taxonomy" id="3641"/>
    <lineage>
        <taxon>Eukaryota</taxon>
        <taxon>Viridiplantae</taxon>
        <taxon>Streptophyta</taxon>
        <taxon>Embryophyta</taxon>
        <taxon>Tracheophyta</taxon>
        <taxon>Spermatophyta</taxon>
        <taxon>Magnoliopsida</taxon>
        <taxon>eudicotyledons</taxon>
        <taxon>Gunneridae</taxon>
        <taxon>Pentapetalae</taxon>
        <taxon>rosids</taxon>
        <taxon>malvids</taxon>
        <taxon>Malvales</taxon>
        <taxon>Malvaceae</taxon>
        <taxon>Byttnerioideae</taxon>
        <taxon>Theobroma</taxon>
    </lineage>
</organism>
<gene>
    <name evidence="2" type="ORF">TCM_021535</name>
</gene>
<protein>
    <submittedName>
        <fullName evidence="2">Uncharacterized protein</fullName>
    </submittedName>
</protein>
<evidence type="ECO:0000313" key="3">
    <source>
        <dbReference type="Proteomes" id="UP000026915"/>
    </source>
</evidence>
<sequence>MDLPIVDEKQQAKSSAYVREFMEKAFVRSGLWSLSGFKNAGNLTSHRSPQATSIGGLPCLENQARH</sequence>
<reference evidence="2 3" key="1">
    <citation type="journal article" date="2013" name="Genome Biol.">
        <title>The genome sequence of the most widely cultivated cacao type and its use to identify candidate genes regulating pod color.</title>
        <authorList>
            <person name="Motamayor J.C."/>
            <person name="Mockaitis K."/>
            <person name="Schmutz J."/>
            <person name="Haiminen N."/>
            <person name="Iii D.L."/>
            <person name="Cornejo O."/>
            <person name="Findley S.D."/>
            <person name="Zheng P."/>
            <person name="Utro F."/>
            <person name="Royaert S."/>
            <person name="Saski C."/>
            <person name="Jenkins J."/>
            <person name="Podicheti R."/>
            <person name="Zhao M."/>
            <person name="Scheffler B.E."/>
            <person name="Stack J.C."/>
            <person name="Feltus F.A."/>
            <person name="Mustiga G.M."/>
            <person name="Amores F."/>
            <person name="Phillips W."/>
            <person name="Marelli J.P."/>
            <person name="May G.D."/>
            <person name="Shapiro H."/>
            <person name="Ma J."/>
            <person name="Bustamante C.D."/>
            <person name="Schnell R.J."/>
            <person name="Main D."/>
            <person name="Gilbert D."/>
            <person name="Parida L."/>
            <person name="Kuhn D.N."/>
        </authorList>
    </citation>
    <scope>NUCLEOTIDE SEQUENCE [LARGE SCALE GENOMIC DNA]</scope>
    <source>
        <strain evidence="3">cv. Matina 1-6</strain>
    </source>
</reference>
<feature type="region of interest" description="Disordered" evidence="1">
    <location>
        <begin position="45"/>
        <end position="66"/>
    </location>
</feature>
<dbReference type="Gramene" id="EOY06984">
    <property type="protein sequence ID" value="EOY06984"/>
    <property type="gene ID" value="TCM_021535"/>
</dbReference>
<dbReference type="Proteomes" id="UP000026915">
    <property type="component" value="Chromosome 5"/>
</dbReference>
<accession>A0A061EXI7</accession>
<dbReference type="AlphaFoldDB" id="A0A061EXI7"/>
<dbReference type="EMBL" id="CM001883">
    <property type="protein sequence ID" value="EOY06984.1"/>
    <property type="molecule type" value="Genomic_DNA"/>
</dbReference>
<dbReference type="InParanoid" id="A0A061EXI7"/>
<keyword evidence="3" id="KW-1185">Reference proteome</keyword>
<evidence type="ECO:0000256" key="1">
    <source>
        <dbReference type="SAM" id="MobiDB-lite"/>
    </source>
</evidence>